<proteinExistence type="predicted"/>
<dbReference type="GeneID" id="5980630"/>
<evidence type="ECO:0000313" key="1">
    <source>
        <dbReference type="EMBL" id="EAT78948.1"/>
    </source>
</evidence>
<dbReference type="AlphaFoldDB" id="Q0U413"/>
<gene>
    <name evidence="1" type="ORF">SNOG_13501</name>
</gene>
<dbReference type="RefSeq" id="XP_001803710.1">
    <property type="nucleotide sequence ID" value="XM_001803658.1"/>
</dbReference>
<dbReference type="Proteomes" id="UP000001055">
    <property type="component" value="Unassembled WGS sequence"/>
</dbReference>
<dbReference type="EMBL" id="CH445351">
    <property type="protein sequence ID" value="EAT78948.1"/>
    <property type="molecule type" value="Genomic_DNA"/>
</dbReference>
<accession>Q0U413</accession>
<dbReference type="KEGG" id="pno:SNOG_13501"/>
<protein>
    <submittedName>
        <fullName evidence="1">Uncharacterized protein</fullName>
    </submittedName>
</protein>
<dbReference type="InParanoid" id="Q0U413"/>
<reference evidence="2" key="1">
    <citation type="journal article" date="2007" name="Plant Cell">
        <title>Dothideomycete-plant interactions illuminated by genome sequencing and EST analysis of the wheat pathogen Stagonospora nodorum.</title>
        <authorList>
            <person name="Hane J.K."/>
            <person name="Lowe R.G."/>
            <person name="Solomon P.S."/>
            <person name="Tan K.C."/>
            <person name="Schoch C.L."/>
            <person name="Spatafora J.W."/>
            <person name="Crous P.W."/>
            <person name="Kodira C."/>
            <person name="Birren B.W."/>
            <person name="Galagan J.E."/>
            <person name="Torriani S.F."/>
            <person name="McDonald B.A."/>
            <person name="Oliver R.P."/>
        </authorList>
    </citation>
    <scope>NUCLEOTIDE SEQUENCE [LARGE SCALE GENOMIC DNA]</scope>
    <source>
        <strain evidence="2">SN15 / ATCC MYA-4574 / FGSC 10173</strain>
    </source>
</reference>
<name>Q0U413_PHANO</name>
<evidence type="ECO:0000313" key="2">
    <source>
        <dbReference type="Proteomes" id="UP000001055"/>
    </source>
</evidence>
<sequence>MFLDGYDKPKDASWDWRALVTIIERCKDTEVLSAVAPTVP</sequence>
<organism evidence="1 2">
    <name type="scientific">Phaeosphaeria nodorum (strain SN15 / ATCC MYA-4574 / FGSC 10173)</name>
    <name type="common">Glume blotch fungus</name>
    <name type="synonym">Parastagonospora nodorum</name>
    <dbReference type="NCBI Taxonomy" id="321614"/>
    <lineage>
        <taxon>Eukaryota</taxon>
        <taxon>Fungi</taxon>
        <taxon>Dikarya</taxon>
        <taxon>Ascomycota</taxon>
        <taxon>Pezizomycotina</taxon>
        <taxon>Dothideomycetes</taxon>
        <taxon>Pleosporomycetidae</taxon>
        <taxon>Pleosporales</taxon>
        <taxon>Pleosporineae</taxon>
        <taxon>Phaeosphaeriaceae</taxon>
        <taxon>Parastagonospora</taxon>
    </lineage>
</organism>